<protein>
    <submittedName>
        <fullName evidence="1">Uncharacterized protein</fullName>
    </submittedName>
</protein>
<evidence type="ECO:0000313" key="2">
    <source>
        <dbReference type="Proteomes" id="UP000009097"/>
    </source>
</evidence>
<dbReference type="Proteomes" id="UP000009097">
    <property type="component" value="Unassembled WGS sequence"/>
</dbReference>
<reference evidence="1" key="1">
    <citation type="submission" date="2007-04" db="EMBL/GenBank/DDBJ databases">
        <authorList>
            <consortium name="The Broad Institute Genome Sequencing Platform"/>
            <person name="Birren B."/>
            <person name="Lander E."/>
            <person name="Galagan J."/>
            <person name="Nusbaum C."/>
            <person name="Devon K."/>
            <person name="Ma L.-J."/>
            <person name="Jaffe D."/>
            <person name="Butler J."/>
            <person name="Alvarez P."/>
            <person name="Gnerre S."/>
            <person name="Grabherr M."/>
            <person name="Kleber M."/>
            <person name="Mauceli E."/>
            <person name="Brockman W."/>
            <person name="MacCallum I.A."/>
            <person name="Young S."/>
            <person name="LaButti K."/>
            <person name="DeCaprio D."/>
            <person name="Crawford M."/>
            <person name="Koehrsen M."/>
            <person name="Engels R."/>
            <person name="Montgomery P."/>
            <person name="Pearson M."/>
            <person name="Howarth C."/>
            <person name="Larson L."/>
            <person name="White J."/>
            <person name="O'Leary S."/>
            <person name="Kodira C."/>
            <person name="Zeng Q."/>
            <person name="Yandava C."/>
            <person name="Alvarado L."/>
            <person name="Kistler C."/>
            <person name="Shim W.-B."/>
            <person name="Kang S."/>
            <person name="Woloshuk C."/>
        </authorList>
    </citation>
    <scope>NUCLEOTIDE SEQUENCE</scope>
    <source>
        <strain evidence="1">4287</strain>
    </source>
</reference>
<organism evidence="1 2">
    <name type="scientific">Fusarium oxysporum f. sp. lycopersici (strain 4287 / CBS 123668 / FGSC 9935 / NRRL 34936)</name>
    <name type="common">Fusarium vascular wilt of tomato</name>
    <dbReference type="NCBI Taxonomy" id="426428"/>
    <lineage>
        <taxon>Eukaryota</taxon>
        <taxon>Fungi</taxon>
        <taxon>Dikarya</taxon>
        <taxon>Ascomycota</taxon>
        <taxon>Pezizomycotina</taxon>
        <taxon>Sordariomycetes</taxon>
        <taxon>Hypocreomycetidae</taxon>
        <taxon>Hypocreales</taxon>
        <taxon>Nectriaceae</taxon>
        <taxon>Fusarium</taxon>
        <taxon>Fusarium oxysporum species complex</taxon>
    </lineage>
</organism>
<sequence length="54" mass="6159">MSSMQGITFNQVSIDDLATMLDEKLEQKLAPLNETLKIINTQLEHLSRQYHSLA</sequence>
<accession>A0A0J9UD46</accession>
<proteinExistence type="predicted"/>
<dbReference type="GeneID" id="28958917"/>
<evidence type="ECO:0000313" key="1">
    <source>
        <dbReference type="EMBL" id="KNA96999.1"/>
    </source>
</evidence>
<dbReference type="AlphaFoldDB" id="A0A0J9UD46"/>
<dbReference type="KEGG" id="fox:FOXG_18211"/>
<dbReference type="OrthoDB" id="10462793at2759"/>
<name>A0A0J9UD46_FUSO4</name>
<gene>
    <name evidence="1" type="ORF">FOXG_18211</name>
</gene>
<reference evidence="1" key="2">
    <citation type="journal article" date="2010" name="Nature">
        <title>Comparative genomics reveals mobile pathogenicity chromosomes in Fusarium.</title>
        <authorList>
            <person name="Ma L.J."/>
            <person name="van der Does H.C."/>
            <person name="Borkovich K.A."/>
            <person name="Coleman J.J."/>
            <person name="Daboussi M.J."/>
            <person name="Di Pietro A."/>
            <person name="Dufresne M."/>
            <person name="Freitag M."/>
            <person name="Grabherr M."/>
            <person name="Henrissat B."/>
            <person name="Houterman P.M."/>
            <person name="Kang S."/>
            <person name="Shim W.B."/>
            <person name="Woloshuk C."/>
            <person name="Xie X."/>
            <person name="Xu J.R."/>
            <person name="Antoniw J."/>
            <person name="Baker S.E."/>
            <person name="Bluhm B.H."/>
            <person name="Breakspear A."/>
            <person name="Brown D.W."/>
            <person name="Butchko R.A."/>
            <person name="Chapman S."/>
            <person name="Coulson R."/>
            <person name="Coutinho P.M."/>
            <person name="Danchin E.G."/>
            <person name="Diener A."/>
            <person name="Gale L.R."/>
            <person name="Gardiner D.M."/>
            <person name="Goff S."/>
            <person name="Hammond-Kosack K.E."/>
            <person name="Hilburn K."/>
            <person name="Hua-Van A."/>
            <person name="Jonkers W."/>
            <person name="Kazan K."/>
            <person name="Kodira C.D."/>
            <person name="Koehrsen M."/>
            <person name="Kumar L."/>
            <person name="Lee Y.H."/>
            <person name="Li L."/>
            <person name="Manners J.M."/>
            <person name="Miranda-Saavedra D."/>
            <person name="Mukherjee M."/>
            <person name="Park G."/>
            <person name="Park J."/>
            <person name="Park S.Y."/>
            <person name="Proctor R.H."/>
            <person name="Regev A."/>
            <person name="Ruiz-Roldan M.C."/>
            <person name="Sain D."/>
            <person name="Sakthikumar S."/>
            <person name="Sykes S."/>
            <person name="Schwartz D.C."/>
            <person name="Turgeon B.G."/>
            <person name="Wapinski I."/>
            <person name="Yoder O."/>
            <person name="Young S."/>
            <person name="Zeng Q."/>
            <person name="Zhou S."/>
            <person name="Galagan J."/>
            <person name="Cuomo C.A."/>
            <person name="Kistler H.C."/>
            <person name="Rep M."/>
        </authorList>
    </citation>
    <scope>NUCLEOTIDE SEQUENCE [LARGE SCALE GENOMIC DNA]</scope>
    <source>
        <strain evidence="1">4287</strain>
    </source>
</reference>
<dbReference type="EMBL" id="DS231697">
    <property type="protein sequence ID" value="KNA96999.1"/>
    <property type="molecule type" value="Genomic_DNA"/>
</dbReference>
<dbReference type="VEuPathDB" id="FungiDB:FOXG_18211"/>
<dbReference type="RefSeq" id="XP_018235045.1">
    <property type="nucleotide sequence ID" value="XM_018398262.1"/>
</dbReference>